<feature type="region of interest" description="Disordered" evidence="1">
    <location>
        <begin position="657"/>
        <end position="688"/>
    </location>
</feature>
<keyword evidence="4" id="KW-1185">Reference proteome</keyword>
<keyword evidence="2" id="KW-1133">Transmembrane helix</keyword>
<evidence type="ECO:0000313" key="4">
    <source>
        <dbReference type="Proteomes" id="UP000799437"/>
    </source>
</evidence>
<sequence length="688" mass="79483">MGDNSDVRQAERGRILGSHDPIETLRNAQKEPKQRKYFDQNLQNQAYLTGDIFDSLTIKKYQNQWDITTNSHEDDHHYIKQVKKLSTRWPHLRLLADFMEIGTTPLQWPDLRMKVDSRIERWRRVKIARLDYLNDGVRPVRTDYVDTKSLHSGLRETDLASGMRLYVVEDLSRDVIEALGCKYRVEPEFFREHMLDYAWCNVRDRWAHPPKLTSVRKKQRWIQLRYVTPRYFENGEEFKLAKEQAGHFNVARRPDDDQNGEGHWDTRGTVVGLTRSRASFWLQPAVPGKAAIGIMLVDPSIKAGNPLWYGYRDWEETPLPEDIIAQSKDGTSVQDNTKSTAERNNRRQSSSNTSDSYFMPDRGAPQTPLFDDVVYWAERPAAFALPPSQTTITSDLSNNVPMQALMHLICSNWLTLAEYIRTRLIQIDWEIAFPDEFLPAKKAGVDPPLRKLHVWRRLVPLYRQMLEELFKRLADVTPHKRYIEALMDPNCTVPDARDAPDSYPTILQDFAEAHSTMCEHQTHIERLTSIVTATISIIDTRREQENNTNIARLTWLATFFIPLGYIASLFSIQPDVGALIESFRLYFSAALPISFLIMAIALITTQSAVRDFLRQTLGIEKKERTKISQTKQQITDGWATRSNPGDRMGWRLLKKSKKPAYRSSTEEAHKNTLPGAIHRNDIGTSQEV</sequence>
<feature type="region of interest" description="Disordered" evidence="1">
    <location>
        <begin position="1"/>
        <end position="20"/>
    </location>
</feature>
<feature type="transmembrane region" description="Helical" evidence="2">
    <location>
        <begin position="550"/>
        <end position="573"/>
    </location>
</feature>
<dbReference type="EMBL" id="ML996569">
    <property type="protein sequence ID" value="KAF2760029.1"/>
    <property type="molecule type" value="Genomic_DNA"/>
</dbReference>
<feature type="transmembrane region" description="Helical" evidence="2">
    <location>
        <begin position="585"/>
        <end position="604"/>
    </location>
</feature>
<dbReference type="OrthoDB" id="3231000at2759"/>
<name>A0A6A6WCX0_9PEZI</name>
<accession>A0A6A6WCX0</accession>
<dbReference type="GeneID" id="54481803"/>
<evidence type="ECO:0008006" key="5">
    <source>
        <dbReference type="Google" id="ProtNLM"/>
    </source>
</evidence>
<feature type="compositionally biased region" description="Polar residues" evidence="1">
    <location>
        <begin position="328"/>
        <end position="339"/>
    </location>
</feature>
<feature type="compositionally biased region" description="Basic and acidic residues" evidence="1">
    <location>
        <begin position="1"/>
        <end position="14"/>
    </location>
</feature>
<keyword evidence="2" id="KW-0472">Membrane</keyword>
<feature type="compositionally biased region" description="Low complexity" evidence="1">
    <location>
        <begin position="347"/>
        <end position="356"/>
    </location>
</feature>
<keyword evidence="2" id="KW-0812">Transmembrane</keyword>
<dbReference type="Proteomes" id="UP000799437">
    <property type="component" value="Unassembled WGS sequence"/>
</dbReference>
<reference evidence="3" key="1">
    <citation type="journal article" date="2020" name="Stud. Mycol.">
        <title>101 Dothideomycetes genomes: a test case for predicting lifestyles and emergence of pathogens.</title>
        <authorList>
            <person name="Haridas S."/>
            <person name="Albert R."/>
            <person name="Binder M."/>
            <person name="Bloem J."/>
            <person name="Labutti K."/>
            <person name="Salamov A."/>
            <person name="Andreopoulos B."/>
            <person name="Baker S."/>
            <person name="Barry K."/>
            <person name="Bills G."/>
            <person name="Bluhm B."/>
            <person name="Cannon C."/>
            <person name="Castanera R."/>
            <person name="Culley D."/>
            <person name="Daum C."/>
            <person name="Ezra D."/>
            <person name="Gonzalez J."/>
            <person name="Henrissat B."/>
            <person name="Kuo A."/>
            <person name="Liang C."/>
            <person name="Lipzen A."/>
            <person name="Lutzoni F."/>
            <person name="Magnuson J."/>
            <person name="Mondo S."/>
            <person name="Nolan M."/>
            <person name="Ohm R."/>
            <person name="Pangilinan J."/>
            <person name="Park H.-J."/>
            <person name="Ramirez L."/>
            <person name="Alfaro M."/>
            <person name="Sun H."/>
            <person name="Tritt A."/>
            <person name="Yoshinaga Y."/>
            <person name="Zwiers L.-H."/>
            <person name="Turgeon B."/>
            <person name="Goodwin S."/>
            <person name="Spatafora J."/>
            <person name="Crous P."/>
            <person name="Grigoriev I."/>
        </authorList>
    </citation>
    <scope>NUCLEOTIDE SEQUENCE</scope>
    <source>
        <strain evidence="3">CBS 121739</strain>
    </source>
</reference>
<evidence type="ECO:0000256" key="1">
    <source>
        <dbReference type="SAM" id="MobiDB-lite"/>
    </source>
</evidence>
<feature type="region of interest" description="Disordered" evidence="1">
    <location>
        <begin position="324"/>
        <end position="361"/>
    </location>
</feature>
<organism evidence="3 4">
    <name type="scientific">Pseudovirgaria hyperparasitica</name>
    <dbReference type="NCBI Taxonomy" id="470096"/>
    <lineage>
        <taxon>Eukaryota</taxon>
        <taxon>Fungi</taxon>
        <taxon>Dikarya</taxon>
        <taxon>Ascomycota</taxon>
        <taxon>Pezizomycotina</taxon>
        <taxon>Dothideomycetes</taxon>
        <taxon>Dothideomycetes incertae sedis</taxon>
        <taxon>Acrospermales</taxon>
        <taxon>Acrospermaceae</taxon>
        <taxon>Pseudovirgaria</taxon>
    </lineage>
</organism>
<proteinExistence type="predicted"/>
<dbReference type="AlphaFoldDB" id="A0A6A6WCX0"/>
<evidence type="ECO:0000313" key="3">
    <source>
        <dbReference type="EMBL" id="KAF2760029.1"/>
    </source>
</evidence>
<evidence type="ECO:0000256" key="2">
    <source>
        <dbReference type="SAM" id="Phobius"/>
    </source>
</evidence>
<gene>
    <name evidence="3" type="ORF">EJ05DRAFT_319687</name>
</gene>
<dbReference type="RefSeq" id="XP_033602480.1">
    <property type="nucleotide sequence ID" value="XM_033740749.1"/>
</dbReference>
<protein>
    <recommendedName>
        <fullName evidence="5">Cora-domain-containing protein</fullName>
    </recommendedName>
</protein>